<dbReference type="HOGENOM" id="CLU_1655573_0_0_1"/>
<evidence type="ECO:0000256" key="1">
    <source>
        <dbReference type="SAM" id="Coils"/>
    </source>
</evidence>
<proteinExistence type="predicted"/>
<accession>A0D9G3</accession>
<dbReference type="RefSeq" id="XP_001447077.1">
    <property type="nucleotide sequence ID" value="XM_001447040.1"/>
</dbReference>
<gene>
    <name evidence="2" type="ORF">GSPATT00014610001</name>
</gene>
<feature type="coiled-coil region" evidence="1">
    <location>
        <begin position="27"/>
        <end position="158"/>
    </location>
</feature>
<reference evidence="2 3" key="1">
    <citation type="journal article" date="2006" name="Nature">
        <title>Global trends of whole-genome duplications revealed by the ciliate Paramecium tetraurelia.</title>
        <authorList>
            <consortium name="Genoscope"/>
            <person name="Aury J.-M."/>
            <person name="Jaillon O."/>
            <person name="Duret L."/>
            <person name="Noel B."/>
            <person name="Jubin C."/>
            <person name="Porcel B.M."/>
            <person name="Segurens B."/>
            <person name="Daubin V."/>
            <person name="Anthouard V."/>
            <person name="Aiach N."/>
            <person name="Arnaiz O."/>
            <person name="Billaut A."/>
            <person name="Beisson J."/>
            <person name="Blanc I."/>
            <person name="Bouhouche K."/>
            <person name="Camara F."/>
            <person name="Duharcourt S."/>
            <person name="Guigo R."/>
            <person name="Gogendeau D."/>
            <person name="Katinka M."/>
            <person name="Keller A.-M."/>
            <person name="Kissmehl R."/>
            <person name="Klotz C."/>
            <person name="Koll F."/>
            <person name="Le Moue A."/>
            <person name="Lepere C."/>
            <person name="Malinsky S."/>
            <person name="Nowacki M."/>
            <person name="Nowak J.K."/>
            <person name="Plattner H."/>
            <person name="Poulain J."/>
            <person name="Ruiz F."/>
            <person name="Serrano V."/>
            <person name="Zagulski M."/>
            <person name="Dessen P."/>
            <person name="Betermier M."/>
            <person name="Weissenbach J."/>
            <person name="Scarpelli C."/>
            <person name="Schachter V."/>
            <person name="Sperling L."/>
            <person name="Meyer E."/>
            <person name="Cohen J."/>
            <person name="Wincker P."/>
        </authorList>
    </citation>
    <scope>NUCLEOTIDE SEQUENCE [LARGE SCALE GENOMIC DNA]</scope>
    <source>
        <strain evidence="2 3">Stock d4-2</strain>
    </source>
</reference>
<keyword evidence="1" id="KW-0175">Coiled coil</keyword>
<sequence length="160" mass="18639">MSTELDGLKSEVNEQNNFMIPSLKEMVEMLESDNQSKDEEIKLIKANLQKKDQEIASLKIKLVGMDSNNSQMDHNQNQIEQFQSQIAVLQQQLSELKNQIDDKNLEIEVLKHDHQEELKNLITQKQEIPDNNQTDGEIEKLQNIISQLQQDKSELTIQYY</sequence>
<protein>
    <submittedName>
        <fullName evidence="2">Uncharacterized protein</fullName>
    </submittedName>
</protein>
<dbReference type="GeneID" id="5032862"/>
<evidence type="ECO:0000313" key="3">
    <source>
        <dbReference type="Proteomes" id="UP000000600"/>
    </source>
</evidence>
<dbReference type="EMBL" id="CT868341">
    <property type="protein sequence ID" value="CAK79680.1"/>
    <property type="molecule type" value="Genomic_DNA"/>
</dbReference>
<dbReference type="InParanoid" id="A0D9G3"/>
<keyword evidence="3" id="KW-1185">Reference proteome</keyword>
<dbReference type="AlphaFoldDB" id="A0D9G3"/>
<dbReference type="Proteomes" id="UP000000600">
    <property type="component" value="Unassembled WGS sequence"/>
</dbReference>
<dbReference type="OrthoDB" id="10490090at2759"/>
<organism evidence="2 3">
    <name type="scientific">Paramecium tetraurelia</name>
    <dbReference type="NCBI Taxonomy" id="5888"/>
    <lineage>
        <taxon>Eukaryota</taxon>
        <taxon>Sar</taxon>
        <taxon>Alveolata</taxon>
        <taxon>Ciliophora</taxon>
        <taxon>Intramacronucleata</taxon>
        <taxon>Oligohymenophorea</taxon>
        <taxon>Peniculida</taxon>
        <taxon>Parameciidae</taxon>
        <taxon>Paramecium</taxon>
    </lineage>
</organism>
<name>A0D9G3_PARTE</name>
<dbReference type="KEGG" id="ptm:GSPATT00014610001"/>
<evidence type="ECO:0000313" key="2">
    <source>
        <dbReference type="EMBL" id="CAK79680.1"/>
    </source>
</evidence>
<dbReference type="Gene3D" id="1.10.287.1490">
    <property type="match status" value="1"/>
</dbReference>